<dbReference type="InterPro" id="IPR050294">
    <property type="entry name" value="RnfB_subfamily"/>
</dbReference>
<evidence type="ECO:0000313" key="10">
    <source>
        <dbReference type="EMBL" id="SUZ51300.1"/>
    </source>
</evidence>
<keyword evidence="7" id="KW-0408">Iron</keyword>
<dbReference type="InterPro" id="IPR017896">
    <property type="entry name" value="4Fe4S_Fe-S-bd"/>
</dbReference>
<accession>A0A381N9K9</accession>
<dbReference type="GO" id="GO:0009055">
    <property type="term" value="F:electron transfer activity"/>
    <property type="evidence" value="ECO:0007669"/>
    <property type="project" value="InterPro"/>
</dbReference>
<evidence type="ECO:0000256" key="7">
    <source>
        <dbReference type="ARBA" id="ARBA00023004"/>
    </source>
</evidence>
<gene>
    <name evidence="10" type="ORF">METZ01_LOCUS4154</name>
</gene>
<comment type="cofactor">
    <cofactor evidence="2">
        <name>[4Fe-4S] cluster</name>
        <dbReference type="ChEBI" id="CHEBI:49883"/>
    </cofactor>
</comment>
<comment type="cofactor">
    <cofactor evidence="1">
        <name>[3Fe-4S] cluster</name>
        <dbReference type="ChEBI" id="CHEBI:21137"/>
    </cofactor>
</comment>
<evidence type="ECO:0000256" key="2">
    <source>
        <dbReference type="ARBA" id="ARBA00001966"/>
    </source>
</evidence>
<evidence type="ECO:0000256" key="1">
    <source>
        <dbReference type="ARBA" id="ARBA00001927"/>
    </source>
</evidence>
<dbReference type="PROSITE" id="PS51379">
    <property type="entry name" value="4FE4S_FER_2"/>
    <property type="match status" value="1"/>
</dbReference>
<dbReference type="InterPro" id="IPR000813">
    <property type="entry name" value="7Fe_ferredoxin"/>
</dbReference>
<evidence type="ECO:0000259" key="9">
    <source>
        <dbReference type="PROSITE" id="PS51379"/>
    </source>
</evidence>
<keyword evidence="6" id="KW-0249">Electron transport</keyword>
<feature type="domain" description="4Fe-4S ferredoxin-type" evidence="9">
    <location>
        <begin position="31"/>
        <end position="60"/>
    </location>
</feature>
<dbReference type="SUPFAM" id="SSF54862">
    <property type="entry name" value="4Fe-4S ferredoxins"/>
    <property type="match status" value="1"/>
</dbReference>
<name>A0A381N9K9_9ZZZZ</name>
<dbReference type="GO" id="GO:0046872">
    <property type="term" value="F:metal ion binding"/>
    <property type="evidence" value="ECO:0007669"/>
    <property type="project" value="UniProtKB-KW"/>
</dbReference>
<reference evidence="10" key="1">
    <citation type="submission" date="2018-05" db="EMBL/GenBank/DDBJ databases">
        <authorList>
            <person name="Lanie J.A."/>
            <person name="Ng W.-L."/>
            <person name="Kazmierczak K.M."/>
            <person name="Andrzejewski T.M."/>
            <person name="Davidsen T.M."/>
            <person name="Wayne K.J."/>
            <person name="Tettelin H."/>
            <person name="Glass J.I."/>
            <person name="Rusch D."/>
            <person name="Podicherti R."/>
            <person name="Tsui H.-C.T."/>
            <person name="Winkler M.E."/>
        </authorList>
    </citation>
    <scope>NUCLEOTIDE SEQUENCE</scope>
</reference>
<keyword evidence="3" id="KW-0813">Transport</keyword>
<keyword evidence="8" id="KW-0411">Iron-sulfur</keyword>
<dbReference type="Gene3D" id="3.30.70.20">
    <property type="match status" value="1"/>
</dbReference>
<sequence>MTYTVTANCEKCKYTDCVEVCPVEAFHEGPDMLYINPETCIDCNACVEECPVEAIYADVDVPEKWESYTALNEEKCEEYPIIEEAKDPLPTARTLEEIQAAEG</sequence>
<evidence type="ECO:0000256" key="3">
    <source>
        <dbReference type="ARBA" id="ARBA00022448"/>
    </source>
</evidence>
<keyword evidence="5" id="KW-0479">Metal-binding</keyword>
<dbReference type="PANTHER" id="PTHR42859:SF2">
    <property type="entry name" value="FERREDOXIN"/>
    <property type="match status" value="1"/>
</dbReference>
<evidence type="ECO:0000256" key="5">
    <source>
        <dbReference type="ARBA" id="ARBA00022723"/>
    </source>
</evidence>
<dbReference type="PANTHER" id="PTHR42859">
    <property type="entry name" value="OXIDOREDUCTASE"/>
    <property type="match status" value="1"/>
</dbReference>
<protein>
    <recommendedName>
        <fullName evidence="9">4Fe-4S ferredoxin-type domain-containing protein</fullName>
    </recommendedName>
</protein>
<dbReference type="Pfam" id="PF00037">
    <property type="entry name" value="Fer4"/>
    <property type="match status" value="1"/>
</dbReference>
<evidence type="ECO:0000256" key="4">
    <source>
        <dbReference type="ARBA" id="ARBA00022485"/>
    </source>
</evidence>
<evidence type="ECO:0000256" key="8">
    <source>
        <dbReference type="ARBA" id="ARBA00023014"/>
    </source>
</evidence>
<evidence type="ECO:0000256" key="6">
    <source>
        <dbReference type="ARBA" id="ARBA00022982"/>
    </source>
</evidence>
<dbReference type="GO" id="GO:0051539">
    <property type="term" value="F:4 iron, 4 sulfur cluster binding"/>
    <property type="evidence" value="ECO:0007669"/>
    <property type="project" value="UniProtKB-KW"/>
</dbReference>
<organism evidence="10">
    <name type="scientific">marine metagenome</name>
    <dbReference type="NCBI Taxonomy" id="408172"/>
    <lineage>
        <taxon>unclassified sequences</taxon>
        <taxon>metagenomes</taxon>
        <taxon>ecological metagenomes</taxon>
    </lineage>
</organism>
<dbReference type="PRINTS" id="PR00354">
    <property type="entry name" value="7FE8SFRDOXIN"/>
</dbReference>
<dbReference type="EMBL" id="UINC01000217">
    <property type="protein sequence ID" value="SUZ51300.1"/>
    <property type="molecule type" value="Genomic_DNA"/>
</dbReference>
<proteinExistence type="predicted"/>
<dbReference type="AlphaFoldDB" id="A0A381N9K9"/>
<dbReference type="PROSITE" id="PS00198">
    <property type="entry name" value="4FE4S_FER_1"/>
    <property type="match status" value="1"/>
</dbReference>
<dbReference type="InterPro" id="IPR017900">
    <property type="entry name" value="4Fe4S_Fe_S_CS"/>
</dbReference>
<keyword evidence="4" id="KW-0004">4Fe-4S</keyword>